<dbReference type="InterPro" id="IPR004410">
    <property type="entry name" value="Malonyl_CoA-ACP_transAc_FabD"/>
</dbReference>
<dbReference type="SUPFAM" id="SSF55048">
    <property type="entry name" value="Probable ACP-binding domain of malonyl-CoA ACP transacylase"/>
    <property type="match status" value="1"/>
</dbReference>
<organism evidence="7 8">
    <name type="scientific">Mesotoga infera</name>
    <dbReference type="NCBI Taxonomy" id="1236046"/>
    <lineage>
        <taxon>Bacteria</taxon>
        <taxon>Thermotogati</taxon>
        <taxon>Thermotogota</taxon>
        <taxon>Thermotogae</taxon>
        <taxon>Kosmotogales</taxon>
        <taxon>Kosmotogaceae</taxon>
        <taxon>Mesotoga</taxon>
    </lineage>
</organism>
<evidence type="ECO:0000256" key="5">
    <source>
        <dbReference type="PIRSR" id="PIRSR000446-1"/>
    </source>
</evidence>
<dbReference type="PIRSF" id="PIRSF000446">
    <property type="entry name" value="Mct"/>
    <property type="match status" value="1"/>
</dbReference>
<dbReference type="InterPro" id="IPR014043">
    <property type="entry name" value="Acyl_transferase_dom"/>
</dbReference>
<dbReference type="PANTHER" id="PTHR42681:SF1">
    <property type="entry name" value="MALONYL-COA-ACYL CARRIER PROTEIN TRANSACYLASE, MITOCHONDRIAL"/>
    <property type="match status" value="1"/>
</dbReference>
<dbReference type="GO" id="GO:0006633">
    <property type="term" value="P:fatty acid biosynthetic process"/>
    <property type="evidence" value="ECO:0007669"/>
    <property type="project" value="TreeGrafter"/>
</dbReference>
<evidence type="ECO:0000256" key="4">
    <source>
        <dbReference type="PIRNR" id="PIRNR000446"/>
    </source>
</evidence>
<dbReference type="GO" id="GO:0004314">
    <property type="term" value="F:[acyl-carrier-protein] S-malonyltransferase activity"/>
    <property type="evidence" value="ECO:0007669"/>
    <property type="project" value="UniProtKB-EC"/>
</dbReference>
<keyword evidence="2 4" id="KW-0012">Acyltransferase</keyword>
<dbReference type="AlphaFoldDB" id="A0A7Z7LGW2"/>
<protein>
    <recommendedName>
        <fullName evidence="4">Malonyl CoA-acyl carrier protein transacylase</fullName>
        <ecNumber evidence="4">2.3.1.39</ecNumber>
    </recommendedName>
</protein>
<feature type="active site" evidence="5">
    <location>
        <position position="198"/>
    </location>
</feature>
<dbReference type="InterPro" id="IPR050858">
    <property type="entry name" value="Mal-CoA-ACP_Trans/PKS_FabD"/>
</dbReference>
<feature type="domain" description="Malonyl-CoA:ACP transacylase (MAT)" evidence="6">
    <location>
        <begin position="5"/>
        <end position="305"/>
    </location>
</feature>
<sequence>MVAWLFPGQGSQYVGMCKGLYESCASIRDNLELSGRLLGFDMVDIMQNGPEEVLKLTQNAQPAILAHSIAISDLLSDYGSRPNIVAGLSLGEFSALVVAGSLSYSDALRLVRLRGLAMQEAISPGEGTMAAIVGLPEELVERICGEVSPEGDVIVANYNCPGQLVVSGLTALVRKVVLLAQERGARRTVELSVSAPFHSKFLQPVGEVLKEFLKGIQVRAPKIPVISNVTAEFFPDDPEKIKELLIVQAFSPVKWEQTIRKMLSIGVDRFVEVGPGRVLNSFVKKIDRNAQVSSTDVENLAQLREIEINA</sequence>
<dbReference type="GO" id="GO:0005829">
    <property type="term" value="C:cytosol"/>
    <property type="evidence" value="ECO:0007669"/>
    <property type="project" value="TreeGrafter"/>
</dbReference>
<comment type="catalytic activity">
    <reaction evidence="3 4">
        <text>holo-[ACP] + malonyl-CoA = malonyl-[ACP] + CoA</text>
        <dbReference type="Rhea" id="RHEA:41792"/>
        <dbReference type="Rhea" id="RHEA-COMP:9623"/>
        <dbReference type="Rhea" id="RHEA-COMP:9685"/>
        <dbReference type="ChEBI" id="CHEBI:57287"/>
        <dbReference type="ChEBI" id="CHEBI:57384"/>
        <dbReference type="ChEBI" id="CHEBI:64479"/>
        <dbReference type="ChEBI" id="CHEBI:78449"/>
        <dbReference type="EC" id="2.3.1.39"/>
    </reaction>
</comment>
<gene>
    <name evidence="7" type="primary">fabD</name>
    <name evidence="7" type="ORF">MESINF_2080</name>
</gene>
<dbReference type="RefSeq" id="WP_169699662.1">
    <property type="nucleotide sequence ID" value="NZ_LS974202.1"/>
</dbReference>
<dbReference type="Gene3D" id="3.40.366.10">
    <property type="entry name" value="Malonyl-Coenzyme A Acyl Carrier Protein, domain 2"/>
    <property type="match status" value="1"/>
</dbReference>
<dbReference type="EMBL" id="LS974202">
    <property type="protein sequence ID" value="SSC13520.1"/>
    <property type="molecule type" value="Genomic_DNA"/>
</dbReference>
<dbReference type="InterPro" id="IPR001227">
    <property type="entry name" value="Ac_transferase_dom_sf"/>
</dbReference>
<evidence type="ECO:0000256" key="3">
    <source>
        <dbReference type="ARBA" id="ARBA00048462"/>
    </source>
</evidence>
<dbReference type="Pfam" id="PF00698">
    <property type="entry name" value="Acyl_transf_1"/>
    <property type="match status" value="1"/>
</dbReference>
<evidence type="ECO:0000313" key="7">
    <source>
        <dbReference type="EMBL" id="SSC13520.1"/>
    </source>
</evidence>
<keyword evidence="8" id="KW-1185">Reference proteome</keyword>
<dbReference type="Gene3D" id="3.30.70.250">
    <property type="entry name" value="Malonyl-CoA ACP transacylase, ACP-binding"/>
    <property type="match status" value="1"/>
</dbReference>
<evidence type="ECO:0000256" key="1">
    <source>
        <dbReference type="ARBA" id="ARBA00022679"/>
    </source>
</evidence>
<dbReference type="InterPro" id="IPR024925">
    <property type="entry name" value="Malonyl_CoA-ACP_transAc"/>
</dbReference>
<dbReference type="FunFam" id="3.30.70.250:FF:000001">
    <property type="entry name" value="Malonyl CoA-acyl carrier protein transacylase"/>
    <property type="match status" value="1"/>
</dbReference>
<name>A0A7Z7LGW2_9BACT</name>
<dbReference type="Proteomes" id="UP000250796">
    <property type="component" value="Chromosome MESINF"/>
</dbReference>
<dbReference type="InterPro" id="IPR016036">
    <property type="entry name" value="Malonyl_transacylase_ACP-bd"/>
</dbReference>
<dbReference type="SMART" id="SM00827">
    <property type="entry name" value="PKS_AT"/>
    <property type="match status" value="1"/>
</dbReference>
<evidence type="ECO:0000313" key="8">
    <source>
        <dbReference type="Proteomes" id="UP000250796"/>
    </source>
</evidence>
<evidence type="ECO:0000256" key="2">
    <source>
        <dbReference type="ARBA" id="ARBA00023315"/>
    </source>
</evidence>
<dbReference type="EC" id="2.3.1.39" evidence="4"/>
<dbReference type="NCBIfam" id="TIGR00128">
    <property type="entry name" value="fabD"/>
    <property type="match status" value="1"/>
</dbReference>
<comment type="similarity">
    <text evidence="4">Belongs to the fabD family.</text>
</comment>
<reference evidence="7 8" key="1">
    <citation type="submission" date="2017-01" db="EMBL/GenBank/DDBJ databases">
        <authorList>
            <person name="Erauso G."/>
        </authorList>
    </citation>
    <scope>NUCLEOTIDE SEQUENCE [LARGE SCALE GENOMIC DNA]</scope>
    <source>
        <strain evidence="7">MESINF1</strain>
    </source>
</reference>
<feature type="active site" evidence="5">
    <location>
        <position position="89"/>
    </location>
</feature>
<dbReference type="InterPro" id="IPR016035">
    <property type="entry name" value="Acyl_Trfase/lysoPLipase"/>
</dbReference>
<accession>A0A7Z7LGW2</accession>
<dbReference type="PANTHER" id="PTHR42681">
    <property type="entry name" value="MALONYL-COA-ACYL CARRIER PROTEIN TRANSACYLASE, MITOCHONDRIAL"/>
    <property type="match status" value="1"/>
</dbReference>
<dbReference type="KEGG" id="minf:MESINF_2080"/>
<proteinExistence type="inferred from homology"/>
<keyword evidence="1 4" id="KW-0808">Transferase</keyword>
<dbReference type="SUPFAM" id="SSF52151">
    <property type="entry name" value="FabD/lysophospholipase-like"/>
    <property type="match status" value="1"/>
</dbReference>
<evidence type="ECO:0000259" key="6">
    <source>
        <dbReference type="SMART" id="SM00827"/>
    </source>
</evidence>